<dbReference type="AlphaFoldDB" id="A0A4C2A262"/>
<feature type="region of interest" description="Disordered" evidence="1">
    <location>
        <begin position="42"/>
        <end position="66"/>
    </location>
</feature>
<reference evidence="2 3" key="1">
    <citation type="journal article" date="2019" name="Commun. Biol.">
        <title>The bagworm genome reveals a unique fibroin gene that provides high tensile strength.</title>
        <authorList>
            <person name="Kono N."/>
            <person name="Nakamura H."/>
            <person name="Ohtoshi R."/>
            <person name="Tomita M."/>
            <person name="Numata K."/>
            <person name="Arakawa K."/>
        </authorList>
    </citation>
    <scope>NUCLEOTIDE SEQUENCE [LARGE SCALE GENOMIC DNA]</scope>
</reference>
<feature type="compositionally biased region" description="Polar residues" evidence="1">
    <location>
        <begin position="45"/>
        <end position="66"/>
    </location>
</feature>
<gene>
    <name evidence="2" type="ORF">EVAR_64273_1</name>
</gene>
<protein>
    <submittedName>
        <fullName evidence="2">Uncharacterized protein</fullName>
    </submittedName>
</protein>
<dbReference type="Proteomes" id="UP000299102">
    <property type="component" value="Unassembled WGS sequence"/>
</dbReference>
<evidence type="ECO:0000313" key="3">
    <source>
        <dbReference type="Proteomes" id="UP000299102"/>
    </source>
</evidence>
<evidence type="ECO:0000256" key="1">
    <source>
        <dbReference type="SAM" id="MobiDB-lite"/>
    </source>
</evidence>
<name>A0A4C2A262_EUMVA</name>
<keyword evidence="3" id="KW-1185">Reference proteome</keyword>
<accession>A0A4C2A262</accession>
<organism evidence="2 3">
    <name type="scientific">Eumeta variegata</name>
    <name type="common">Bagworm moth</name>
    <name type="synonym">Eumeta japonica</name>
    <dbReference type="NCBI Taxonomy" id="151549"/>
    <lineage>
        <taxon>Eukaryota</taxon>
        <taxon>Metazoa</taxon>
        <taxon>Ecdysozoa</taxon>
        <taxon>Arthropoda</taxon>
        <taxon>Hexapoda</taxon>
        <taxon>Insecta</taxon>
        <taxon>Pterygota</taxon>
        <taxon>Neoptera</taxon>
        <taxon>Endopterygota</taxon>
        <taxon>Lepidoptera</taxon>
        <taxon>Glossata</taxon>
        <taxon>Ditrysia</taxon>
        <taxon>Tineoidea</taxon>
        <taxon>Psychidae</taxon>
        <taxon>Oiketicinae</taxon>
        <taxon>Eumeta</taxon>
    </lineage>
</organism>
<sequence>MSRTSAILSSVVVVKRRQTSTTTFVLVQPVISGGLRGCQKMSAATEKQSLGQHPSSATPPSSVFSI</sequence>
<comment type="caution">
    <text evidence="2">The sequence shown here is derived from an EMBL/GenBank/DDBJ whole genome shotgun (WGS) entry which is preliminary data.</text>
</comment>
<dbReference type="EMBL" id="BGZK01002578">
    <property type="protein sequence ID" value="GBP95041.1"/>
    <property type="molecule type" value="Genomic_DNA"/>
</dbReference>
<proteinExistence type="predicted"/>
<evidence type="ECO:0000313" key="2">
    <source>
        <dbReference type="EMBL" id="GBP95041.1"/>
    </source>
</evidence>